<dbReference type="InterPro" id="IPR050734">
    <property type="entry name" value="PIH1/Kintoun_subfamily"/>
</dbReference>
<dbReference type="AlphaFoldDB" id="A0A210QNC1"/>
<sequence length="349" mass="39098">MDSMQTGSMLDTETTDTEALYNQLLLDAASREGFQMPPDAAKQNVLQVVPKPGFCLKTKDAEGKKAFINVCHADNVPAPKDMTDDELLKLLDSEDPFGFRIPMSLGEPHAELDKSGSGCTAYDVVVNPGFLEKMKKSEIFRAFFLSVTLEGIEDKYNQTLSRDWVLLKNKRFVGTLPEQNIRAESKPLITEMDNSAPTIPKAPKLDAQDLKARGQTPEYRIVQDPVDGHPDYLVAEINLPKVKTVNSVTLDIGEDRILLETRSNVYYLDIYLPFFLLQDECGAQFNRKTRSFMKSIRWPLISGISTIRLDLISRQFQSNTTAATLSKCNDPAGKKLTTTGNTQLYILYL</sequence>
<accession>A0A210QNC1</accession>
<dbReference type="Proteomes" id="UP000242188">
    <property type="component" value="Unassembled WGS sequence"/>
</dbReference>
<dbReference type="STRING" id="6573.A0A210QNC1"/>
<dbReference type="EMBL" id="NEDP02002733">
    <property type="protein sequence ID" value="OWF50211.1"/>
    <property type="molecule type" value="Genomic_DNA"/>
</dbReference>
<dbReference type="GO" id="GO:0000492">
    <property type="term" value="P:box C/D snoRNP assembly"/>
    <property type="evidence" value="ECO:0007669"/>
    <property type="project" value="TreeGrafter"/>
</dbReference>
<feature type="domain" description="PIH1D1/2/3 CS-like" evidence="5">
    <location>
        <begin position="228"/>
        <end position="291"/>
    </location>
</feature>
<dbReference type="Pfam" id="PF08190">
    <property type="entry name" value="PIH1"/>
    <property type="match status" value="1"/>
</dbReference>
<dbReference type="GO" id="GO:0097255">
    <property type="term" value="C:R2TP complex"/>
    <property type="evidence" value="ECO:0007669"/>
    <property type="project" value="TreeGrafter"/>
</dbReference>
<dbReference type="OrthoDB" id="5135119at2759"/>
<reference evidence="6 7" key="1">
    <citation type="journal article" date="2017" name="Nat. Ecol. Evol.">
        <title>Scallop genome provides insights into evolution of bilaterian karyotype and development.</title>
        <authorList>
            <person name="Wang S."/>
            <person name="Zhang J."/>
            <person name="Jiao W."/>
            <person name="Li J."/>
            <person name="Xun X."/>
            <person name="Sun Y."/>
            <person name="Guo X."/>
            <person name="Huan P."/>
            <person name="Dong B."/>
            <person name="Zhang L."/>
            <person name="Hu X."/>
            <person name="Sun X."/>
            <person name="Wang J."/>
            <person name="Zhao C."/>
            <person name="Wang Y."/>
            <person name="Wang D."/>
            <person name="Huang X."/>
            <person name="Wang R."/>
            <person name="Lv J."/>
            <person name="Li Y."/>
            <person name="Zhang Z."/>
            <person name="Liu B."/>
            <person name="Lu W."/>
            <person name="Hui Y."/>
            <person name="Liang J."/>
            <person name="Zhou Z."/>
            <person name="Hou R."/>
            <person name="Li X."/>
            <person name="Liu Y."/>
            <person name="Li H."/>
            <person name="Ning X."/>
            <person name="Lin Y."/>
            <person name="Zhao L."/>
            <person name="Xing Q."/>
            <person name="Dou J."/>
            <person name="Li Y."/>
            <person name="Mao J."/>
            <person name="Guo H."/>
            <person name="Dou H."/>
            <person name="Li T."/>
            <person name="Mu C."/>
            <person name="Jiang W."/>
            <person name="Fu Q."/>
            <person name="Fu X."/>
            <person name="Miao Y."/>
            <person name="Liu J."/>
            <person name="Yu Q."/>
            <person name="Li R."/>
            <person name="Liao H."/>
            <person name="Li X."/>
            <person name="Kong Y."/>
            <person name="Jiang Z."/>
            <person name="Chourrout D."/>
            <person name="Li R."/>
            <person name="Bao Z."/>
        </authorList>
    </citation>
    <scope>NUCLEOTIDE SEQUENCE [LARGE SCALE GENOMIC DNA]</scope>
    <source>
        <strain evidence="6 7">PY_sf001</strain>
    </source>
</reference>
<dbReference type="InterPro" id="IPR012981">
    <property type="entry name" value="PIH1_N"/>
</dbReference>
<dbReference type="Pfam" id="PF18201">
    <property type="entry name" value="PIH1_CS"/>
    <property type="match status" value="1"/>
</dbReference>
<evidence type="ECO:0000259" key="4">
    <source>
        <dbReference type="Pfam" id="PF08190"/>
    </source>
</evidence>
<dbReference type="PANTHER" id="PTHR22997:SF0">
    <property type="entry name" value="PIH1 DOMAIN-CONTAINING PROTEIN 1"/>
    <property type="match status" value="1"/>
</dbReference>
<evidence type="ECO:0000256" key="1">
    <source>
        <dbReference type="ARBA" id="ARBA00008511"/>
    </source>
</evidence>
<organism evidence="6 7">
    <name type="scientific">Mizuhopecten yessoensis</name>
    <name type="common">Japanese scallop</name>
    <name type="synonym">Patinopecten yessoensis</name>
    <dbReference type="NCBI Taxonomy" id="6573"/>
    <lineage>
        <taxon>Eukaryota</taxon>
        <taxon>Metazoa</taxon>
        <taxon>Spiralia</taxon>
        <taxon>Lophotrochozoa</taxon>
        <taxon>Mollusca</taxon>
        <taxon>Bivalvia</taxon>
        <taxon>Autobranchia</taxon>
        <taxon>Pteriomorphia</taxon>
        <taxon>Pectinida</taxon>
        <taxon>Pectinoidea</taxon>
        <taxon>Pectinidae</taxon>
        <taxon>Mizuhopecten</taxon>
    </lineage>
</organism>
<dbReference type="PANTHER" id="PTHR22997">
    <property type="entry name" value="PIH1 DOMAIN-CONTAINING PROTEIN 1"/>
    <property type="match status" value="1"/>
</dbReference>
<evidence type="ECO:0000256" key="3">
    <source>
        <dbReference type="ARBA" id="ARBA00046233"/>
    </source>
</evidence>
<protein>
    <recommendedName>
        <fullName evidence="2">PIH1 domain-containing protein 1</fullName>
    </recommendedName>
</protein>
<comment type="caution">
    <text evidence="6">The sequence shown here is derived from an EMBL/GenBank/DDBJ whole genome shotgun (WGS) entry which is preliminary data.</text>
</comment>
<keyword evidence="7" id="KW-1185">Reference proteome</keyword>
<dbReference type="InterPro" id="IPR041442">
    <property type="entry name" value="PIH1D1/2/3_CS-like"/>
</dbReference>
<dbReference type="GO" id="GO:1990904">
    <property type="term" value="C:ribonucleoprotein complex"/>
    <property type="evidence" value="ECO:0007669"/>
    <property type="project" value="TreeGrafter"/>
</dbReference>
<evidence type="ECO:0000313" key="6">
    <source>
        <dbReference type="EMBL" id="OWF50211.1"/>
    </source>
</evidence>
<evidence type="ECO:0000256" key="2">
    <source>
        <dbReference type="ARBA" id="ARBA00040540"/>
    </source>
</evidence>
<evidence type="ECO:0000313" key="7">
    <source>
        <dbReference type="Proteomes" id="UP000242188"/>
    </source>
</evidence>
<comment type="function">
    <text evidence="3">Involved in the assembly of C/D box small nucleolar ribonucleoprotein (snoRNP) particles. Recruits the SWI/SNF complex to the core promoter of rRNA genes and enhances pre-rRNA transcription. Mediates interaction of TELO2 with the R2TP complex which is necessary for the stability of MTOR and SMG1. Positively regulates the assembly and activity of the mTORC1 complex.</text>
</comment>
<evidence type="ECO:0000259" key="5">
    <source>
        <dbReference type="Pfam" id="PF18201"/>
    </source>
</evidence>
<gene>
    <name evidence="6" type="ORF">KP79_PYT06740</name>
</gene>
<dbReference type="GO" id="GO:0005737">
    <property type="term" value="C:cytoplasm"/>
    <property type="evidence" value="ECO:0007669"/>
    <property type="project" value="TreeGrafter"/>
</dbReference>
<dbReference type="GO" id="GO:0006364">
    <property type="term" value="P:rRNA processing"/>
    <property type="evidence" value="ECO:0007669"/>
    <property type="project" value="TreeGrafter"/>
</dbReference>
<feature type="domain" description="PIH1 N-terminal" evidence="4">
    <location>
        <begin position="43"/>
        <end position="187"/>
    </location>
</feature>
<comment type="similarity">
    <text evidence="1">Belongs to the PIH1 family.</text>
</comment>
<proteinExistence type="inferred from homology"/>
<name>A0A210QNC1_MIZYE</name>